<name>A0A4Y8SH48_9SPHI</name>
<dbReference type="Proteomes" id="UP000297540">
    <property type="component" value="Unassembled WGS sequence"/>
</dbReference>
<proteinExistence type="predicted"/>
<feature type="transmembrane region" description="Helical" evidence="5">
    <location>
        <begin position="118"/>
        <end position="144"/>
    </location>
</feature>
<keyword evidence="7" id="KW-1185">Reference proteome</keyword>
<dbReference type="EMBL" id="SOZE01000006">
    <property type="protein sequence ID" value="TFF38413.1"/>
    <property type="molecule type" value="Genomic_DNA"/>
</dbReference>
<accession>A0A4Y8SH48</accession>
<dbReference type="GO" id="GO:0016020">
    <property type="term" value="C:membrane"/>
    <property type="evidence" value="ECO:0007669"/>
    <property type="project" value="UniProtKB-SubCell"/>
</dbReference>
<evidence type="ECO:0000313" key="7">
    <source>
        <dbReference type="Proteomes" id="UP000297540"/>
    </source>
</evidence>
<keyword evidence="3 5" id="KW-1133">Transmembrane helix</keyword>
<keyword evidence="2 5" id="KW-0812">Transmembrane</keyword>
<evidence type="ECO:0000313" key="6">
    <source>
        <dbReference type="EMBL" id="TFF38413.1"/>
    </source>
</evidence>
<evidence type="ECO:0000256" key="1">
    <source>
        <dbReference type="ARBA" id="ARBA00004141"/>
    </source>
</evidence>
<evidence type="ECO:0000256" key="2">
    <source>
        <dbReference type="ARBA" id="ARBA00022692"/>
    </source>
</evidence>
<dbReference type="InterPro" id="IPR007269">
    <property type="entry name" value="ICMT_MeTrfase"/>
</dbReference>
<organism evidence="6 7">
    <name type="scientific">Mucilaginibacter psychrotolerans</name>
    <dbReference type="NCBI Taxonomy" id="1524096"/>
    <lineage>
        <taxon>Bacteria</taxon>
        <taxon>Pseudomonadati</taxon>
        <taxon>Bacteroidota</taxon>
        <taxon>Sphingobacteriia</taxon>
        <taxon>Sphingobacteriales</taxon>
        <taxon>Sphingobacteriaceae</taxon>
        <taxon>Mucilaginibacter</taxon>
    </lineage>
</organism>
<keyword evidence="4 5" id="KW-0472">Membrane</keyword>
<feature type="transmembrane region" description="Helical" evidence="5">
    <location>
        <begin position="68"/>
        <end position="86"/>
    </location>
</feature>
<comment type="caution">
    <text evidence="6">The sequence shown here is derived from an EMBL/GenBank/DDBJ whole genome shotgun (WGS) entry which is preliminary data.</text>
</comment>
<evidence type="ECO:0000256" key="3">
    <source>
        <dbReference type="ARBA" id="ARBA00022989"/>
    </source>
</evidence>
<dbReference type="GO" id="GO:0004671">
    <property type="term" value="F:protein C-terminal S-isoprenylcysteine carboxyl O-methyltransferase activity"/>
    <property type="evidence" value="ECO:0007669"/>
    <property type="project" value="InterPro"/>
</dbReference>
<dbReference type="Gene3D" id="1.20.120.1630">
    <property type="match status" value="1"/>
</dbReference>
<reference evidence="6 7" key="1">
    <citation type="journal article" date="2017" name="Int. J. Syst. Evol. Microbiol.">
        <title>Mucilaginibacterpsychrotolerans sp. nov., isolated from peatlands.</title>
        <authorList>
            <person name="Deng Y."/>
            <person name="Shen L."/>
            <person name="Xu B."/>
            <person name="Liu Y."/>
            <person name="Gu Z."/>
            <person name="Liu H."/>
            <person name="Zhou Y."/>
        </authorList>
    </citation>
    <scope>NUCLEOTIDE SEQUENCE [LARGE SCALE GENOMIC DNA]</scope>
    <source>
        <strain evidence="6 7">NH7-4</strain>
    </source>
</reference>
<dbReference type="RefSeq" id="WP_133228530.1">
    <property type="nucleotide sequence ID" value="NZ_SOZE01000006.1"/>
</dbReference>
<dbReference type="OrthoDB" id="7203053at2"/>
<evidence type="ECO:0000256" key="5">
    <source>
        <dbReference type="SAM" id="Phobius"/>
    </source>
</evidence>
<dbReference type="AlphaFoldDB" id="A0A4Y8SH48"/>
<gene>
    <name evidence="6" type="ORF">E2R66_08055</name>
</gene>
<sequence length="166" mass="19339">MFILFIGFVIFQRLLELVVAKRNEAWARSQGAEEFGKAHYPFIVALHTLFIISMIAEYYLLQNGEFNMMMLVIFLVLISLKIWTIGSLGKYWNTKILRIPNSIFVKKGPYKLFKHPNYFIVICEIIVIPLVFNLYATAIVFTLLNAVMLTVRIREEERIWGTGVQD</sequence>
<dbReference type="Pfam" id="PF04140">
    <property type="entry name" value="ICMT"/>
    <property type="match status" value="1"/>
</dbReference>
<protein>
    <recommendedName>
        <fullName evidence="8">Isoprenylcysteine carboxyl methyltransferase</fullName>
    </recommendedName>
</protein>
<feature type="transmembrane region" description="Helical" evidence="5">
    <location>
        <begin position="39"/>
        <end position="61"/>
    </location>
</feature>
<evidence type="ECO:0000256" key="4">
    <source>
        <dbReference type="ARBA" id="ARBA00023136"/>
    </source>
</evidence>
<evidence type="ECO:0008006" key="8">
    <source>
        <dbReference type="Google" id="ProtNLM"/>
    </source>
</evidence>
<comment type="subcellular location">
    <subcellularLocation>
        <location evidence="1">Membrane</location>
        <topology evidence="1">Multi-pass membrane protein</topology>
    </subcellularLocation>
</comment>